<dbReference type="OrthoDB" id="9805185at2"/>
<organism evidence="2 3">
    <name type="scientific">Dielma fastidiosa</name>
    <dbReference type="NCBI Taxonomy" id="1034346"/>
    <lineage>
        <taxon>Bacteria</taxon>
        <taxon>Bacillati</taxon>
        <taxon>Bacillota</taxon>
        <taxon>Erysipelotrichia</taxon>
        <taxon>Erysipelotrichales</taxon>
        <taxon>Erysipelotrichaceae</taxon>
        <taxon>Dielma</taxon>
    </lineage>
</organism>
<dbReference type="CDD" id="cd05013">
    <property type="entry name" value="SIS_RpiR"/>
    <property type="match status" value="1"/>
</dbReference>
<comment type="caution">
    <text evidence="2">The sequence shown here is derived from an EMBL/GenBank/DDBJ whole genome shotgun (WGS) entry which is preliminary data.</text>
</comment>
<dbReference type="RefSeq" id="WP_022937939.1">
    <property type="nucleotide sequence ID" value="NZ_CABKRQ010000004.1"/>
</dbReference>
<accession>A0A318LES1</accession>
<dbReference type="InterPro" id="IPR001347">
    <property type="entry name" value="SIS_dom"/>
</dbReference>
<reference evidence="2 3" key="1">
    <citation type="submission" date="2018-05" db="EMBL/GenBank/DDBJ databases">
        <title>Genomic Encyclopedia of Type Strains, Phase IV (KMG-IV): sequencing the most valuable type-strain genomes for metagenomic binning, comparative biology and taxonomic classification.</title>
        <authorList>
            <person name="Goeker M."/>
        </authorList>
    </citation>
    <scope>NUCLEOTIDE SEQUENCE [LARGE SCALE GENOMIC DNA]</scope>
    <source>
        <strain evidence="2 3">JC118</strain>
    </source>
</reference>
<sequence>MKVMKEFYEVIEKELAASLAQEEVLNQAVEAMSETVAAGGVIHVFGCGHSQMFGEELCFRTGGLVPVNAIMIPQYNIYPKVRYSQTMERTEGFAQGVLEAMHPRSYDTMIIVSVSGRNAAGVDMALAAKAMGMKVITLTSLKYTNGVTSRHSSGKLVRDVADIVIDMGGIKGDAALHRENVKENFCSPSTIIGMSILVGLVGEVIVKLADQGIEVPIWVSGNLDRGDAVNQEYIKNYHGKVDIL</sequence>
<dbReference type="Proteomes" id="UP000247612">
    <property type="component" value="Unassembled WGS sequence"/>
</dbReference>
<dbReference type="InterPro" id="IPR050099">
    <property type="entry name" value="SIS_GmhA/DiaA_subfam"/>
</dbReference>
<evidence type="ECO:0000313" key="2">
    <source>
        <dbReference type="EMBL" id="PXX80137.1"/>
    </source>
</evidence>
<keyword evidence="3" id="KW-1185">Reference proteome</keyword>
<dbReference type="GO" id="GO:1901135">
    <property type="term" value="P:carbohydrate derivative metabolic process"/>
    <property type="evidence" value="ECO:0007669"/>
    <property type="project" value="InterPro"/>
</dbReference>
<dbReference type="SUPFAM" id="SSF53697">
    <property type="entry name" value="SIS domain"/>
    <property type="match status" value="1"/>
</dbReference>
<protein>
    <submittedName>
        <fullName evidence="2">Putative phosphosugar-binding protein</fullName>
    </submittedName>
</protein>
<dbReference type="Gene3D" id="3.40.50.10490">
    <property type="entry name" value="Glucose-6-phosphate isomerase like protein, domain 1"/>
    <property type="match status" value="1"/>
</dbReference>
<evidence type="ECO:0000259" key="1">
    <source>
        <dbReference type="PROSITE" id="PS51464"/>
    </source>
</evidence>
<feature type="domain" description="SIS" evidence="1">
    <location>
        <begin position="32"/>
        <end position="214"/>
    </location>
</feature>
<evidence type="ECO:0000313" key="3">
    <source>
        <dbReference type="Proteomes" id="UP000247612"/>
    </source>
</evidence>
<gene>
    <name evidence="2" type="ORF">DES51_104142</name>
</gene>
<name>A0A318LES1_9FIRM</name>
<dbReference type="PANTHER" id="PTHR30390">
    <property type="entry name" value="SEDOHEPTULOSE 7-PHOSPHATE ISOMERASE / DNAA INITIATOR-ASSOCIATING FACTOR FOR REPLICATION INITIATION"/>
    <property type="match status" value="1"/>
</dbReference>
<dbReference type="InterPro" id="IPR046348">
    <property type="entry name" value="SIS_dom_sf"/>
</dbReference>
<dbReference type="AlphaFoldDB" id="A0A318LES1"/>
<proteinExistence type="predicted"/>
<dbReference type="GO" id="GO:0097367">
    <property type="term" value="F:carbohydrate derivative binding"/>
    <property type="evidence" value="ECO:0007669"/>
    <property type="project" value="InterPro"/>
</dbReference>
<dbReference type="PANTHER" id="PTHR30390:SF7">
    <property type="entry name" value="PHOSPHOHEPTOSE ISOMERASE"/>
    <property type="match status" value="1"/>
</dbReference>
<dbReference type="NCBIfam" id="NF002805">
    <property type="entry name" value="PRK02947.1"/>
    <property type="match status" value="1"/>
</dbReference>
<dbReference type="Pfam" id="PF13580">
    <property type="entry name" value="SIS_2"/>
    <property type="match status" value="1"/>
</dbReference>
<dbReference type="PROSITE" id="PS51464">
    <property type="entry name" value="SIS"/>
    <property type="match status" value="1"/>
</dbReference>
<dbReference type="STRING" id="1034346.GCA_000313565_01635"/>
<dbReference type="InterPro" id="IPR035472">
    <property type="entry name" value="RpiR-like_SIS"/>
</dbReference>
<dbReference type="EMBL" id="QJKH01000004">
    <property type="protein sequence ID" value="PXX80137.1"/>
    <property type="molecule type" value="Genomic_DNA"/>
</dbReference>